<dbReference type="RefSeq" id="WP_092498102.1">
    <property type="nucleotide sequence ID" value="NZ_FOFG01000012.1"/>
</dbReference>
<dbReference type="EMBL" id="FOFG01000012">
    <property type="protein sequence ID" value="SER18199.1"/>
    <property type="molecule type" value="Genomic_DNA"/>
</dbReference>
<keyword evidence="9 12" id="KW-1133">Transmembrane helix</keyword>
<evidence type="ECO:0000256" key="5">
    <source>
        <dbReference type="ARBA" id="ARBA00022475"/>
    </source>
</evidence>
<dbReference type="STRING" id="1855383.SAMN05216548_112119"/>
<evidence type="ECO:0000256" key="6">
    <source>
        <dbReference type="ARBA" id="ARBA00022519"/>
    </source>
</evidence>
<feature type="region of interest" description="Disordered" evidence="11">
    <location>
        <begin position="1"/>
        <end position="20"/>
    </location>
</feature>
<keyword evidence="15" id="KW-1185">Reference proteome</keyword>
<evidence type="ECO:0000256" key="9">
    <source>
        <dbReference type="ARBA" id="ARBA00022989"/>
    </source>
</evidence>
<feature type="transmembrane region" description="Helical" evidence="12">
    <location>
        <begin position="284"/>
        <end position="304"/>
    </location>
</feature>
<dbReference type="NCBIfam" id="TIGR01272">
    <property type="entry name" value="gluP"/>
    <property type="match status" value="1"/>
</dbReference>
<comment type="similarity">
    <text evidence="3">Belongs to the major facilitator superfamily. FHS transporter (TC 2.A.1.7) family.</text>
</comment>
<feature type="transmembrane region" description="Helical" evidence="12">
    <location>
        <begin position="404"/>
        <end position="424"/>
    </location>
</feature>
<evidence type="ECO:0000256" key="12">
    <source>
        <dbReference type="SAM" id="Phobius"/>
    </source>
</evidence>
<name>A0A1H9M3V3_9HYPH</name>
<comment type="subcellular location">
    <subcellularLocation>
        <location evidence="2">Cell inner membrane</location>
        <topology evidence="2">Multi-pass membrane protein</topology>
    </subcellularLocation>
</comment>
<feature type="compositionally biased region" description="Basic and acidic residues" evidence="11">
    <location>
        <begin position="8"/>
        <end position="17"/>
    </location>
</feature>
<dbReference type="InterPro" id="IPR050375">
    <property type="entry name" value="MFS_TsgA-like"/>
</dbReference>
<dbReference type="GO" id="GO:1904659">
    <property type="term" value="P:D-glucose transmembrane transport"/>
    <property type="evidence" value="ECO:0007669"/>
    <property type="project" value="InterPro"/>
</dbReference>
<keyword evidence="6" id="KW-0997">Cell inner membrane</keyword>
<reference evidence="14 15" key="1">
    <citation type="submission" date="2016-10" db="EMBL/GenBank/DDBJ databases">
        <authorList>
            <person name="de Groot N.N."/>
        </authorList>
    </citation>
    <scope>NUCLEOTIDE SEQUENCE [LARGE SCALE GENOMIC DNA]</scope>
    <source>
        <strain evidence="14 15">A52C2</strain>
    </source>
</reference>
<dbReference type="PROSITE" id="PS50850">
    <property type="entry name" value="MFS"/>
    <property type="match status" value="1"/>
</dbReference>
<evidence type="ECO:0000256" key="11">
    <source>
        <dbReference type="SAM" id="MobiDB-lite"/>
    </source>
</evidence>
<evidence type="ECO:0000259" key="13">
    <source>
        <dbReference type="PROSITE" id="PS50850"/>
    </source>
</evidence>
<evidence type="ECO:0000256" key="3">
    <source>
        <dbReference type="ARBA" id="ARBA00009120"/>
    </source>
</evidence>
<feature type="transmembrane region" description="Helical" evidence="12">
    <location>
        <begin position="379"/>
        <end position="398"/>
    </location>
</feature>
<evidence type="ECO:0000313" key="15">
    <source>
        <dbReference type="Proteomes" id="UP000199647"/>
    </source>
</evidence>
<feature type="transmembrane region" description="Helical" evidence="12">
    <location>
        <begin position="25"/>
        <end position="43"/>
    </location>
</feature>
<dbReference type="CDD" id="cd17394">
    <property type="entry name" value="MFS_FucP_like"/>
    <property type="match status" value="1"/>
</dbReference>
<dbReference type="InterPro" id="IPR020846">
    <property type="entry name" value="MFS_dom"/>
</dbReference>
<organism evidence="14 15">
    <name type="scientific">Faunimonas pinastri</name>
    <dbReference type="NCBI Taxonomy" id="1855383"/>
    <lineage>
        <taxon>Bacteria</taxon>
        <taxon>Pseudomonadati</taxon>
        <taxon>Pseudomonadota</taxon>
        <taxon>Alphaproteobacteria</taxon>
        <taxon>Hyphomicrobiales</taxon>
        <taxon>Afifellaceae</taxon>
        <taxon>Faunimonas</taxon>
    </lineage>
</organism>
<feature type="domain" description="Major facilitator superfamily (MFS) profile" evidence="13">
    <location>
        <begin position="25"/>
        <end position="434"/>
    </location>
</feature>
<dbReference type="InterPro" id="IPR011701">
    <property type="entry name" value="MFS"/>
</dbReference>
<dbReference type="GO" id="GO:0005886">
    <property type="term" value="C:plasma membrane"/>
    <property type="evidence" value="ECO:0007669"/>
    <property type="project" value="UniProtKB-SubCell"/>
</dbReference>
<feature type="transmembrane region" description="Helical" evidence="12">
    <location>
        <begin position="91"/>
        <end position="109"/>
    </location>
</feature>
<dbReference type="PANTHER" id="PTHR43702">
    <property type="entry name" value="L-FUCOSE-PROTON SYMPORTER"/>
    <property type="match status" value="1"/>
</dbReference>
<evidence type="ECO:0000256" key="7">
    <source>
        <dbReference type="ARBA" id="ARBA00022597"/>
    </source>
</evidence>
<dbReference type="PANTHER" id="PTHR43702:SF3">
    <property type="entry name" value="PROTEIN TSGA"/>
    <property type="match status" value="1"/>
</dbReference>
<dbReference type="SUPFAM" id="SSF103473">
    <property type="entry name" value="MFS general substrate transporter"/>
    <property type="match status" value="1"/>
</dbReference>
<dbReference type="GO" id="GO:0005354">
    <property type="term" value="F:galactose transmembrane transporter activity"/>
    <property type="evidence" value="ECO:0007669"/>
    <property type="project" value="InterPro"/>
</dbReference>
<evidence type="ECO:0000256" key="1">
    <source>
        <dbReference type="ARBA" id="ARBA00003321"/>
    </source>
</evidence>
<evidence type="ECO:0000313" key="14">
    <source>
        <dbReference type="EMBL" id="SER18199.1"/>
    </source>
</evidence>
<evidence type="ECO:0000256" key="2">
    <source>
        <dbReference type="ARBA" id="ARBA00004429"/>
    </source>
</evidence>
<comment type="function">
    <text evidence="1">Intake of glucose and galactose.</text>
</comment>
<feature type="transmembrane region" description="Helical" evidence="12">
    <location>
        <begin position="161"/>
        <end position="182"/>
    </location>
</feature>
<feature type="transmembrane region" description="Helical" evidence="12">
    <location>
        <begin position="253"/>
        <end position="278"/>
    </location>
</feature>
<dbReference type="Gene3D" id="1.20.1250.20">
    <property type="entry name" value="MFS general substrate transporter like domains"/>
    <property type="match status" value="2"/>
</dbReference>
<evidence type="ECO:0000256" key="8">
    <source>
        <dbReference type="ARBA" id="ARBA00022692"/>
    </source>
</evidence>
<keyword evidence="10 12" id="KW-0472">Membrane</keyword>
<protein>
    <submittedName>
        <fullName evidence="14">MFS transporter, FHS family, L-fucose permease</fullName>
    </submittedName>
</protein>
<feature type="transmembrane region" description="Helical" evidence="12">
    <location>
        <begin position="202"/>
        <end position="225"/>
    </location>
</feature>
<dbReference type="InterPro" id="IPR036259">
    <property type="entry name" value="MFS_trans_sf"/>
</dbReference>
<sequence length="438" mass="45298">MVASVTAADRKTVEGDQSRPGASRMVPFVIALFFAWGFATVLIDTLIPKLKGLFDLNYAQAMLTQFAFFVGYLVFSIPAGMLLARVGYIRGIVSGLVIMGIGCLLFSPAAALGTYYGFLIALFIMAAGITTLQVAANPLIAALGDPSRASSRLTLAQAFNSLGTTIGPLVGTALILGGGVATPDLKTMAPEALSAFRRTEAHSVQLPFIGIAVVLAVLAIIFWFLRNSPAAPASAPANETNSSSFRMLARPRVALGALSIFAYVGAEVSIGSLLVNYLMQPTTLAATAVTAGHLVALYWGSAMVGRFIGSAALRRVPGGAALLVCAIVAALLAAVSLGTTGTVAAVAVIAIGLFNSIMFPTIFTLAIEGLGEETPQGSGLVCLAIVGGAIIPPITGVVADHSSLALSLVVPIVCYIWIAVYGILTWKRIVDRKPVART</sequence>
<accession>A0A1H9M3V3</accession>
<gene>
    <name evidence="14" type="ORF">SAMN05216548_112119</name>
</gene>
<dbReference type="AlphaFoldDB" id="A0A1H9M3V3"/>
<proteinExistence type="inferred from homology"/>
<evidence type="ECO:0000256" key="4">
    <source>
        <dbReference type="ARBA" id="ARBA00022448"/>
    </source>
</evidence>
<feature type="transmembrane region" description="Helical" evidence="12">
    <location>
        <begin position="316"/>
        <end position="337"/>
    </location>
</feature>
<keyword evidence="5" id="KW-1003">Cell membrane</keyword>
<dbReference type="OrthoDB" id="9786665at2"/>
<evidence type="ECO:0000256" key="10">
    <source>
        <dbReference type="ARBA" id="ARBA00023136"/>
    </source>
</evidence>
<keyword evidence="7" id="KW-0762">Sugar transport</keyword>
<feature type="transmembrane region" description="Helical" evidence="12">
    <location>
        <begin position="343"/>
        <end position="367"/>
    </location>
</feature>
<feature type="transmembrane region" description="Helical" evidence="12">
    <location>
        <begin position="63"/>
        <end position="84"/>
    </location>
</feature>
<dbReference type="Proteomes" id="UP000199647">
    <property type="component" value="Unassembled WGS sequence"/>
</dbReference>
<keyword evidence="4" id="KW-0813">Transport</keyword>
<dbReference type="GO" id="GO:0055056">
    <property type="term" value="F:D-glucose transmembrane transporter activity"/>
    <property type="evidence" value="ECO:0007669"/>
    <property type="project" value="InterPro"/>
</dbReference>
<dbReference type="InterPro" id="IPR005964">
    <property type="entry name" value="Glc/Gal_transptr_bac"/>
</dbReference>
<feature type="transmembrane region" description="Helical" evidence="12">
    <location>
        <begin position="115"/>
        <end position="140"/>
    </location>
</feature>
<dbReference type="Pfam" id="PF07690">
    <property type="entry name" value="MFS_1"/>
    <property type="match status" value="1"/>
</dbReference>
<keyword evidence="8 12" id="KW-0812">Transmembrane</keyword>